<dbReference type="EMBL" id="VUAV01000074">
    <property type="protein sequence ID" value="KAA8811817.1"/>
    <property type="molecule type" value="Genomic_DNA"/>
</dbReference>
<dbReference type="GO" id="GO:0005886">
    <property type="term" value="C:plasma membrane"/>
    <property type="evidence" value="ECO:0007669"/>
    <property type="project" value="UniProtKB-SubCell"/>
</dbReference>
<dbReference type="EMBL" id="DYXB01000034">
    <property type="protein sequence ID" value="HJF09640.1"/>
    <property type="molecule type" value="Genomic_DNA"/>
</dbReference>
<dbReference type="Proteomes" id="UP000235119">
    <property type="component" value="Unassembled WGS sequence"/>
</dbReference>
<reference evidence="20 25" key="4">
    <citation type="submission" date="2017-12" db="EMBL/GenBank/DDBJ databases">
        <title>Phylogenetic diversity of female urinary microbiome.</title>
        <authorList>
            <person name="Thomas-White K."/>
            <person name="Wolfe A.J."/>
        </authorList>
    </citation>
    <scope>NUCLEOTIDE SEQUENCE [LARGE SCALE GENOMIC DNA]</scope>
    <source>
        <strain evidence="20 25">UMB0085</strain>
    </source>
</reference>
<keyword evidence="2 10" id="KW-1003">Cell membrane</keyword>
<keyword evidence="10" id="KW-0813">Transport</keyword>
<keyword evidence="4 10" id="KW-1133">Transmembrane helix</keyword>
<reference evidence="14 22" key="1">
    <citation type="journal article" date="2016" name="Microbiology (Mosc.)">
        <title>Comparison of Lactobacillus crispatus isolates from Lactobacillus-dominated vaginal microbiomes with isolates from microbiomes containing bacterial vaginosis-associated bacteria.</title>
        <authorList>
            <person name="Abdelmaksoud A.A."/>
            <person name="Koparde V.N."/>
            <person name="Sheth N.U."/>
            <person name="Serrano M.G."/>
            <person name="Glascock A.L."/>
            <person name="Fettweis J.M."/>
            <person name="Strauss Iii J.F."/>
            <person name="Buck G.A."/>
            <person name="Jefferson K.K."/>
        </authorList>
    </citation>
    <scope>NUCLEOTIDE SEQUENCE [LARGE SCALE GENOMIC DNA]</scope>
    <source>
        <strain evidence="14 22">VMC3</strain>
    </source>
</reference>
<dbReference type="PANTHER" id="PTHR28259">
    <property type="entry name" value="FLUORIDE EXPORT PROTEIN 1-RELATED"/>
    <property type="match status" value="1"/>
</dbReference>
<comment type="catalytic activity">
    <reaction evidence="8">
        <text>fluoride(in) = fluoride(out)</text>
        <dbReference type="Rhea" id="RHEA:76159"/>
        <dbReference type="ChEBI" id="CHEBI:17051"/>
    </reaction>
    <physiologicalReaction direction="left-to-right" evidence="8">
        <dbReference type="Rhea" id="RHEA:76160"/>
    </physiologicalReaction>
</comment>
<evidence type="ECO:0000313" key="13">
    <source>
        <dbReference type="EMBL" id="KAA8811817.1"/>
    </source>
</evidence>
<evidence type="ECO:0000313" key="16">
    <source>
        <dbReference type="EMBL" id="MDT9608867.1"/>
    </source>
</evidence>
<feature type="transmembrane region" description="Helical" evidence="10">
    <location>
        <begin position="60"/>
        <end position="77"/>
    </location>
</feature>
<dbReference type="Proteomes" id="UP000784793">
    <property type="component" value="Unassembled WGS sequence"/>
</dbReference>
<reference evidence="11" key="9">
    <citation type="submission" date="2021-09" db="EMBL/GenBank/DDBJ databases">
        <authorList>
            <person name="Gilroy R."/>
        </authorList>
    </citation>
    <scope>NUCLEOTIDE SEQUENCE</scope>
    <source>
        <strain evidence="11">CHK194-22301</strain>
    </source>
</reference>
<comment type="subcellular location">
    <subcellularLocation>
        <location evidence="1 10">Cell membrane</location>
        <topology evidence="1 10">Multi-pass membrane protein</topology>
    </subcellularLocation>
</comment>
<reference evidence="11" key="8">
    <citation type="journal article" date="2021" name="PeerJ">
        <title>Extensive microbial diversity within the chicken gut microbiome revealed by metagenomics and culture.</title>
        <authorList>
            <person name="Gilroy R."/>
            <person name="Ravi A."/>
            <person name="Getino M."/>
            <person name="Pursley I."/>
            <person name="Horton D.L."/>
            <person name="Alikhan N.F."/>
            <person name="Baker D."/>
            <person name="Gharbi K."/>
            <person name="Hall N."/>
            <person name="Watson M."/>
            <person name="Adriaenssens E.M."/>
            <person name="Foster-Nyarko E."/>
            <person name="Jarju S."/>
            <person name="Secka A."/>
            <person name="Antonio M."/>
            <person name="Oren A."/>
            <person name="Chaudhuri R.R."/>
            <person name="La Ragione R."/>
            <person name="Hildebrand F."/>
            <person name="Pallen M.J."/>
        </authorList>
    </citation>
    <scope>NUCLEOTIDE SEQUENCE</scope>
    <source>
        <strain evidence="11">CHK194-22301</strain>
    </source>
</reference>
<dbReference type="InterPro" id="IPR003691">
    <property type="entry name" value="FluC"/>
</dbReference>
<dbReference type="Proteomes" id="UP000067598">
    <property type="component" value="Unassembled WGS sequence"/>
</dbReference>
<evidence type="ECO:0000313" key="23">
    <source>
        <dbReference type="Proteomes" id="UP000198437"/>
    </source>
</evidence>
<protein>
    <recommendedName>
        <fullName evidence="10">Fluoride-specific ion channel FluC</fullName>
    </recommendedName>
</protein>
<evidence type="ECO:0000256" key="4">
    <source>
        <dbReference type="ARBA" id="ARBA00022989"/>
    </source>
</evidence>
<dbReference type="PATRIC" id="fig|47770.28.peg.913"/>
<feature type="binding site" evidence="10">
    <location>
        <position position="75"/>
    </location>
    <ligand>
        <name>Na(+)</name>
        <dbReference type="ChEBI" id="CHEBI:29101"/>
        <note>structural</note>
    </ligand>
</feature>
<reference evidence="15" key="10">
    <citation type="submission" date="2023-05" db="EMBL/GenBank/DDBJ databases">
        <title>Cataloging the Phylogenetic Diversity of Human Bladder Bacteria.</title>
        <authorList>
            <person name="Du J."/>
        </authorList>
    </citation>
    <scope>NUCLEOTIDE SEQUENCE</scope>
    <source>
        <strain evidence="15">UMB9226</strain>
    </source>
</reference>
<dbReference type="EMBL" id="LYQW01000030">
    <property type="protein sequence ID" value="OXC22234.1"/>
    <property type="molecule type" value="Genomic_DNA"/>
</dbReference>
<evidence type="ECO:0000313" key="15">
    <source>
        <dbReference type="EMBL" id="MDK6503494.1"/>
    </source>
</evidence>
<evidence type="ECO:0000256" key="10">
    <source>
        <dbReference type="HAMAP-Rule" id="MF_00454"/>
    </source>
</evidence>
<dbReference type="EMBL" id="WWFF01000008">
    <property type="protein sequence ID" value="MYN54027.1"/>
    <property type="molecule type" value="Genomic_DNA"/>
</dbReference>
<evidence type="ECO:0000256" key="6">
    <source>
        <dbReference type="ARBA" id="ARBA00023303"/>
    </source>
</evidence>
<dbReference type="GO" id="GO:0140114">
    <property type="term" value="P:cellular detoxification of fluoride"/>
    <property type="evidence" value="ECO:0007669"/>
    <property type="project" value="UniProtKB-UniRule"/>
</dbReference>
<evidence type="ECO:0000313" key="17">
    <source>
        <dbReference type="EMBL" id="MYN54027.1"/>
    </source>
</evidence>
<dbReference type="GO" id="GO:0046872">
    <property type="term" value="F:metal ion binding"/>
    <property type="evidence" value="ECO:0007669"/>
    <property type="project" value="UniProtKB-KW"/>
</dbReference>
<evidence type="ECO:0000256" key="7">
    <source>
        <dbReference type="ARBA" id="ARBA00035120"/>
    </source>
</evidence>
<dbReference type="RefSeq" id="WP_005727168.1">
    <property type="nucleotide sequence ID" value="NZ_AP025162.1"/>
</dbReference>
<dbReference type="Pfam" id="PF02537">
    <property type="entry name" value="CRCB"/>
    <property type="match status" value="1"/>
</dbReference>
<comment type="function">
    <text evidence="9 10">Fluoride-specific ion channel. Important for reducing fluoride concentration in the cell, thus reducing its toxicity.</text>
</comment>
<dbReference type="EMBL" id="MKXG01000177">
    <property type="protein sequence ID" value="PJZ16397.1"/>
    <property type="molecule type" value="Genomic_DNA"/>
</dbReference>
<reference evidence="26 27" key="5">
    <citation type="submission" date="2019-09" db="EMBL/GenBank/DDBJ databases">
        <title>Comparative analysis of L. crispatus genomes revealed niche specific adaptation to different host and body sites.</title>
        <authorList>
            <person name="Pan M."/>
            <person name="Hidalgo-Cantabrana C."/>
            <person name="Barrangou R."/>
        </authorList>
    </citation>
    <scope>NUCLEOTIDE SEQUENCE [LARGE SCALE GENOMIC DNA]</scope>
    <source>
        <strain evidence="13 27">NCK2488</strain>
        <strain evidence="12 26">NCK973</strain>
    </source>
</reference>
<evidence type="ECO:0000256" key="5">
    <source>
        <dbReference type="ARBA" id="ARBA00023136"/>
    </source>
</evidence>
<evidence type="ECO:0000256" key="9">
    <source>
        <dbReference type="ARBA" id="ARBA00049940"/>
    </source>
</evidence>
<keyword evidence="10" id="KW-0479">Metal-binding</keyword>
<dbReference type="EMBL" id="JAVTXN010000006">
    <property type="protein sequence ID" value="MDT9608867.1"/>
    <property type="molecule type" value="Genomic_DNA"/>
</dbReference>
<accession>A0A125P8X9</accession>
<dbReference type="Proteomes" id="UP000231914">
    <property type="component" value="Unassembled WGS sequence"/>
</dbReference>
<reference evidence="21 29" key="6">
    <citation type="submission" date="2019-12" db="EMBL/GenBank/DDBJ databases">
        <title>Complete Genome Sequences of Lactobacillus strains, C25 and P38, Isolated from Chicken Cecum.</title>
        <authorList>
            <person name="Hassan H.M."/>
            <person name="Mendoza M."/>
            <person name="Rezvani M."/>
            <person name="Koci M.D."/>
            <person name="Dickey A.N."/>
            <person name="Scholl E.H."/>
        </authorList>
    </citation>
    <scope>NUCLEOTIDE SEQUENCE [LARGE SCALE GENOMIC DNA]</scope>
    <source>
        <strain evidence="21 29">C25</strain>
    </source>
</reference>
<dbReference type="EMBL" id="JASOGN010000056">
    <property type="protein sequence ID" value="MDK6503494.1"/>
    <property type="molecule type" value="Genomic_DNA"/>
</dbReference>
<dbReference type="AlphaFoldDB" id="A0A125P8X9"/>
<dbReference type="Proteomes" id="UP000322051">
    <property type="component" value="Unassembled WGS sequence"/>
</dbReference>
<proteinExistence type="inferred from homology"/>
<reference evidence="17 28" key="7">
    <citation type="submission" date="2020-01" db="EMBL/GenBank/DDBJ databases">
        <title>Vaginal microbiome of pregnant Indian women: Insights into the genome of dominants Lactobacillus species.</title>
        <authorList>
            <person name="Das B."/>
            <person name="Mehta O."/>
            <person name="Ghosh T.S."/>
            <person name="Kothidar A."/>
            <person name="Gowtham M.R."/>
            <person name="Mitra R."/>
            <person name="Kshetrapal P."/>
            <person name="Wadhwa N."/>
            <person name="Thiruvengadam R."/>
            <person name="Nair G.B."/>
            <person name="Bhatnagar S."/>
            <person name="Pore S."/>
        </authorList>
    </citation>
    <scope>NUCLEOTIDE SEQUENCE [LARGE SCALE GENOMIC DNA]</scope>
    <source>
        <strain evidence="17 28">Indica2</strain>
    </source>
</reference>
<feature type="transmembrane region" description="Helical" evidence="10">
    <location>
        <begin position="31"/>
        <end position="53"/>
    </location>
</feature>
<reference evidence="16" key="11">
    <citation type="submission" date="2023-08" db="EMBL/GenBank/DDBJ databases">
        <title>Lactobacillus from the Female Urinary Tract.</title>
        <authorList>
            <person name="Stegman N."/>
            <person name="Jackson B."/>
            <person name="Steiling M."/>
            <person name="Sedano C."/>
            <person name="Wolfe A."/>
            <person name="Putonti C."/>
        </authorList>
    </citation>
    <scope>NUCLEOTIDE SEQUENCE</scope>
    <source>
        <strain evidence="16">UMB5661</strain>
    </source>
</reference>
<dbReference type="Proteomes" id="UP001253287">
    <property type="component" value="Unassembled WGS sequence"/>
</dbReference>
<evidence type="ECO:0000313" key="12">
    <source>
        <dbReference type="EMBL" id="KAA8797697.1"/>
    </source>
</evidence>
<reference evidence="19 24" key="3">
    <citation type="submission" date="2016-10" db="EMBL/GenBank/DDBJ databases">
        <title>WGS of isloates from the oral cavity of healthy individuals.</title>
        <authorList>
            <person name="Sharma S."/>
            <person name="Pal V.K."/>
            <person name="Patil P.B."/>
            <person name="Korpole S."/>
            <person name="Grover V."/>
        </authorList>
    </citation>
    <scope>NUCLEOTIDE SEQUENCE [LARGE SCALE GENOMIC DNA]</scope>
    <source>
        <strain evidence="19 24">DISK12</strain>
    </source>
</reference>
<dbReference type="GeneID" id="69823465"/>
<evidence type="ECO:0000313" key="28">
    <source>
        <dbReference type="Proteomes" id="UP000460132"/>
    </source>
</evidence>
<dbReference type="EMBL" id="VUAO01000014">
    <property type="protein sequence ID" value="KAA8797697.1"/>
    <property type="molecule type" value="Genomic_DNA"/>
</dbReference>
<keyword evidence="3 10" id="KW-0812">Transmembrane</keyword>
<keyword evidence="6 10" id="KW-0407">Ion channel</keyword>
<evidence type="ECO:0000256" key="3">
    <source>
        <dbReference type="ARBA" id="ARBA00022692"/>
    </source>
</evidence>
<dbReference type="Proteomes" id="UP000460132">
    <property type="component" value="Unassembled WGS sequence"/>
</dbReference>
<evidence type="ECO:0000256" key="8">
    <source>
        <dbReference type="ARBA" id="ARBA00035585"/>
    </source>
</evidence>
<evidence type="ECO:0000313" key="29">
    <source>
        <dbReference type="Proteomes" id="UP000464915"/>
    </source>
</evidence>
<evidence type="ECO:0000256" key="1">
    <source>
        <dbReference type="ARBA" id="ARBA00004651"/>
    </source>
</evidence>
<sequence length="132" mass="14966">MNSKFINYISIAIFAFFGGMARAGLNANFSYYGTFWGNVIGCFLLAFFTYFFIETKEIRQWLVVGLGTGFVGAFTTFSTFNLDVLKNMQANLPIEAVIYYFSSIIFGFVFAMLGMKIGKKVGQLVRKERNTR</sequence>
<name>A0A125P8X9_9LACO</name>
<evidence type="ECO:0000313" key="19">
    <source>
        <dbReference type="EMBL" id="PJZ16397.1"/>
    </source>
</evidence>
<dbReference type="PANTHER" id="PTHR28259:SF1">
    <property type="entry name" value="FLUORIDE EXPORT PROTEIN 1-RELATED"/>
    <property type="match status" value="1"/>
</dbReference>
<gene>
    <name evidence="10" type="primary">fluC</name>
    <name evidence="10" type="synonym">crcB</name>
    <name evidence="14" type="ORF">AEL95_07375</name>
    <name evidence="18" type="ORF">AYP82_09610</name>
    <name evidence="19" type="ORF">BHU41_10050</name>
    <name evidence="20" type="ORF">CYJ79_07425</name>
    <name evidence="12" type="ORF">F1C02_06215</name>
    <name evidence="13" type="ORF">F1C09_09045</name>
    <name evidence="21" type="ORF">GSR61_05595</name>
    <name evidence="17" type="ORF">GTK63_06845</name>
    <name evidence="11" type="ORF">K8V23_02385</name>
    <name evidence="15" type="ORF">QP235_10000</name>
    <name evidence="16" type="ORF">RON39_01800</name>
</gene>
<dbReference type="EMBL" id="PKIW01000034">
    <property type="protein sequence ID" value="PLT10978.1"/>
    <property type="molecule type" value="Genomic_DNA"/>
</dbReference>
<dbReference type="EMBL" id="LJGP01000026">
    <property type="protein sequence ID" value="KWU03424.1"/>
    <property type="molecule type" value="Genomic_DNA"/>
</dbReference>
<evidence type="ECO:0000313" key="20">
    <source>
        <dbReference type="EMBL" id="PLT10978.1"/>
    </source>
</evidence>
<evidence type="ECO:0000313" key="11">
    <source>
        <dbReference type="EMBL" id="HJF09640.1"/>
    </source>
</evidence>
<feature type="transmembrane region" description="Helical" evidence="10">
    <location>
        <begin position="5"/>
        <end position="25"/>
    </location>
</feature>
<feature type="transmembrane region" description="Helical" evidence="10">
    <location>
        <begin position="97"/>
        <end position="117"/>
    </location>
</feature>
<comment type="similarity">
    <text evidence="7 10">Belongs to the fluoride channel Fluc/FEX (TC 1.A.43) family.</text>
</comment>
<feature type="binding site" evidence="10">
    <location>
        <position position="72"/>
    </location>
    <ligand>
        <name>Na(+)</name>
        <dbReference type="ChEBI" id="CHEBI:29101"/>
        <note>structural</note>
    </ligand>
</feature>
<evidence type="ECO:0000256" key="2">
    <source>
        <dbReference type="ARBA" id="ARBA00022475"/>
    </source>
</evidence>
<keyword evidence="10" id="KW-0915">Sodium</keyword>
<evidence type="ECO:0000313" key="27">
    <source>
        <dbReference type="Proteomes" id="UP000324504"/>
    </source>
</evidence>
<evidence type="ECO:0000313" key="24">
    <source>
        <dbReference type="Proteomes" id="UP000231914"/>
    </source>
</evidence>
<evidence type="ECO:0000313" key="14">
    <source>
        <dbReference type="EMBL" id="KWU03424.1"/>
    </source>
</evidence>
<accession>A0A6P1TYQ4</accession>
<evidence type="ECO:0000313" key="25">
    <source>
        <dbReference type="Proteomes" id="UP000235119"/>
    </source>
</evidence>
<keyword evidence="5 10" id="KW-0472">Membrane</keyword>
<evidence type="ECO:0000313" key="22">
    <source>
        <dbReference type="Proteomes" id="UP000067598"/>
    </source>
</evidence>
<dbReference type="HAMAP" id="MF_00454">
    <property type="entry name" value="FluC"/>
    <property type="match status" value="1"/>
</dbReference>
<dbReference type="Proteomes" id="UP000464915">
    <property type="component" value="Chromosome"/>
</dbReference>
<dbReference type="EMBL" id="CP047142">
    <property type="protein sequence ID" value="QHQ68068.1"/>
    <property type="molecule type" value="Genomic_DNA"/>
</dbReference>
<dbReference type="Proteomes" id="UP000198437">
    <property type="component" value="Unassembled WGS sequence"/>
</dbReference>
<dbReference type="Proteomes" id="UP000324504">
    <property type="component" value="Unassembled WGS sequence"/>
</dbReference>
<reference evidence="18 23" key="2">
    <citation type="submission" date="2016-05" db="EMBL/GenBank/DDBJ databases">
        <authorList>
            <person name="Johnson T.J."/>
            <person name="Youmans B.P."/>
            <person name="Case K.A."/>
        </authorList>
    </citation>
    <scope>NUCLEOTIDE SEQUENCE [LARGE SCALE GENOMIC DNA]</scope>
    <source>
        <strain evidence="18 23">UMNLC6</strain>
    </source>
</reference>
<evidence type="ECO:0000313" key="21">
    <source>
        <dbReference type="EMBL" id="QHQ68068.1"/>
    </source>
</evidence>
<organism evidence="14 22">
    <name type="scientific">Lactobacillus crispatus</name>
    <dbReference type="NCBI Taxonomy" id="47770"/>
    <lineage>
        <taxon>Bacteria</taxon>
        <taxon>Bacillati</taxon>
        <taxon>Bacillota</taxon>
        <taxon>Bacilli</taxon>
        <taxon>Lactobacillales</taxon>
        <taxon>Lactobacillaceae</taxon>
        <taxon>Lactobacillus</taxon>
    </lineage>
</organism>
<dbReference type="Proteomes" id="UP001230300">
    <property type="component" value="Unassembled WGS sequence"/>
</dbReference>
<comment type="activity regulation">
    <text evidence="10">Na(+) is not transported, but it plays an essential structural role and its presence is essential for fluoride channel function.</text>
</comment>
<evidence type="ECO:0000313" key="18">
    <source>
        <dbReference type="EMBL" id="OXC22234.1"/>
    </source>
</evidence>
<keyword evidence="10" id="KW-0406">Ion transport</keyword>
<dbReference type="GO" id="GO:0062054">
    <property type="term" value="F:fluoride channel activity"/>
    <property type="evidence" value="ECO:0007669"/>
    <property type="project" value="UniProtKB-UniRule"/>
</dbReference>
<evidence type="ECO:0000313" key="26">
    <source>
        <dbReference type="Proteomes" id="UP000322051"/>
    </source>
</evidence>